<dbReference type="EMBL" id="JXLP01000021">
    <property type="protein sequence ID" value="KIL75887.1"/>
    <property type="molecule type" value="Genomic_DNA"/>
</dbReference>
<evidence type="ECO:0000313" key="3">
    <source>
        <dbReference type="Proteomes" id="UP000031982"/>
    </source>
</evidence>
<dbReference type="InterPro" id="IPR019658">
    <property type="entry name" value="DUF2515"/>
</dbReference>
<proteinExistence type="predicted"/>
<gene>
    <name evidence="2" type="ORF">SD77_2727</name>
</gene>
<keyword evidence="1" id="KW-1133">Transmembrane helix</keyword>
<reference evidence="2 3" key="1">
    <citation type="submission" date="2015-01" db="EMBL/GenBank/DDBJ databases">
        <title>Genome Assembly of Bacillus badius MTCC 1458.</title>
        <authorList>
            <person name="Verma A."/>
            <person name="Khatri I."/>
            <person name="Mual P."/>
            <person name="Subramanian S."/>
            <person name="Krishnamurthi S."/>
        </authorList>
    </citation>
    <scope>NUCLEOTIDE SEQUENCE [LARGE SCALE GENOMIC DNA]</scope>
    <source>
        <strain evidence="2 3">MTCC 1458</strain>
    </source>
</reference>
<evidence type="ECO:0008006" key="4">
    <source>
        <dbReference type="Google" id="ProtNLM"/>
    </source>
</evidence>
<dbReference type="RefSeq" id="WP_041114410.1">
    <property type="nucleotide sequence ID" value="NZ_JARTHD010000023.1"/>
</dbReference>
<feature type="transmembrane region" description="Helical" evidence="1">
    <location>
        <begin position="148"/>
        <end position="169"/>
    </location>
</feature>
<organism evidence="2 3">
    <name type="scientific">Bacillus badius</name>
    <dbReference type="NCBI Taxonomy" id="1455"/>
    <lineage>
        <taxon>Bacteria</taxon>
        <taxon>Bacillati</taxon>
        <taxon>Bacillota</taxon>
        <taxon>Bacilli</taxon>
        <taxon>Bacillales</taxon>
        <taxon>Bacillaceae</taxon>
        <taxon>Pseudobacillus</taxon>
    </lineage>
</organism>
<comment type="caution">
    <text evidence="2">The sequence shown here is derived from an EMBL/GenBank/DDBJ whole genome shotgun (WGS) entry which is preliminary data.</text>
</comment>
<evidence type="ECO:0000313" key="2">
    <source>
        <dbReference type="EMBL" id="KIL75887.1"/>
    </source>
</evidence>
<sequence length="385" mass="45181">MVIFFPKKKNKNPLTAALAEIKEDCKKRLQAVPMPGEKSLSREEQKLLRNIRSETERLNANNITRTKAYLDFYWMYPEIHWAFLAHMISRNGGWNMTDLRGELHSRLLNEEKRQAFFSFLERGNWLIFQDAYPQLLLFMESKRRSKSLFYLLPYLNVSTFMEVIWNYYWRKGGSVFLTFALIINEQSYLEQRVIQDPLFKERVFQTLAFVVQDLLSASHLLFPFDAGPQTERTGLIGLTLHHFSSLHERIRLGKQLYRLLFQDKSQLGKVVNWAARHRHTGSRKDYWPYLFNDVNEDLPGSVFTKRLQACRLREGAARLYSPSLAFAWANARHSPAEPGDWFEHLAVIDYLQEEHEEINGEITDEYCKTLETLQLAAAAKKAIFS</sequence>
<name>A0ABR5APY9_BACBA</name>
<evidence type="ECO:0000256" key="1">
    <source>
        <dbReference type="SAM" id="Phobius"/>
    </source>
</evidence>
<accession>A0ABR5APY9</accession>
<protein>
    <recommendedName>
        <fullName evidence="4">DUF2515 domain-containing protein</fullName>
    </recommendedName>
</protein>
<dbReference type="Proteomes" id="UP000031982">
    <property type="component" value="Unassembled WGS sequence"/>
</dbReference>
<keyword evidence="1" id="KW-0812">Transmembrane</keyword>
<keyword evidence="1" id="KW-0472">Membrane</keyword>
<keyword evidence="3" id="KW-1185">Reference proteome</keyword>
<dbReference type="Pfam" id="PF10720">
    <property type="entry name" value="DUF2515"/>
    <property type="match status" value="1"/>
</dbReference>